<dbReference type="OrthoDB" id="81991at2157"/>
<keyword evidence="1" id="KW-0812">Transmembrane</keyword>
<feature type="transmembrane region" description="Helical" evidence="1">
    <location>
        <begin position="52"/>
        <end position="81"/>
    </location>
</feature>
<evidence type="ECO:0000313" key="3">
    <source>
        <dbReference type="Proteomes" id="UP000077428"/>
    </source>
</evidence>
<dbReference type="EMBL" id="LWMU01000092">
    <property type="protein sequence ID" value="KZX11285.1"/>
    <property type="molecule type" value="Genomic_DNA"/>
</dbReference>
<dbReference type="PATRIC" id="fig|66851.6.peg.1671"/>
<organism evidence="2 3">
    <name type="scientific">Methanobrevibacter oralis</name>
    <dbReference type="NCBI Taxonomy" id="66851"/>
    <lineage>
        <taxon>Archaea</taxon>
        <taxon>Methanobacteriati</taxon>
        <taxon>Methanobacteriota</taxon>
        <taxon>Methanomada group</taxon>
        <taxon>Methanobacteria</taxon>
        <taxon>Methanobacteriales</taxon>
        <taxon>Methanobacteriaceae</taxon>
        <taxon>Methanobrevibacter</taxon>
    </lineage>
</organism>
<dbReference type="RefSeq" id="WP_042693548.1">
    <property type="nucleotide sequence ID" value="NZ_CABMAB010000022.1"/>
</dbReference>
<dbReference type="AlphaFoldDB" id="A0A162FD62"/>
<sequence>MYYSSIILAFVFVFLLSAISTAILDIVFRFLGKRGFLGNLYPNVRGGIPRAVGLVPFIILSFYLLPGYNTLVLIIGIFAFIDDIVGRRKIHSLGIEWGQLSRGLGILIVIAAGFIEGLGISSIFIALLVQPLNIADMQPGSACMVTMIMSILTAIVMIFVGVAPIYGIPAEYTPLLVFVVCLAYSPLDFLGKIMLGEVGNHTFGVALGISFYLIGGTWWLILFFILTTLLTAFVRRSTLKVFFRQQLRLLDPAFGDFVMDVLTGGGLGDLFRRLILKDKQYNVTNPLLVSLGFRRLLFNPYAPHPRSYISNKPKLKLGE</sequence>
<feature type="transmembrane region" description="Helical" evidence="1">
    <location>
        <begin position="101"/>
        <end position="129"/>
    </location>
</feature>
<evidence type="ECO:0008006" key="4">
    <source>
        <dbReference type="Google" id="ProtNLM"/>
    </source>
</evidence>
<keyword evidence="3" id="KW-1185">Reference proteome</keyword>
<gene>
    <name evidence="2" type="ORF">MBORA_15290</name>
</gene>
<reference evidence="3" key="1">
    <citation type="journal article" date="2016" name="Genome Announc.">
        <title>Draft Genome Sequences of Methanobrevibacter curvatus DSM11111, Methanobrevibacter cuticularis DSM11139, Methanobrevibacter filiformis DSM11501, and Methanobrevibacter oralis DSM7256.</title>
        <authorList>
            <person name="Poehlein A."/>
            <person name="Seedorf H."/>
        </authorList>
    </citation>
    <scope>NUCLEOTIDE SEQUENCE [LARGE SCALE GENOMIC DNA]</scope>
    <source>
        <strain evidence="3">DSM 7256 / JCM 30027 / ZR</strain>
    </source>
</reference>
<name>A0A162FD62_METOA</name>
<dbReference type="Proteomes" id="UP000077428">
    <property type="component" value="Unassembled WGS sequence"/>
</dbReference>
<accession>A0A162FD62</accession>
<feature type="transmembrane region" description="Helical" evidence="1">
    <location>
        <begin position="141"/>
        <end position="166"/>
    </location>
</feature>
<feature type="transmembrane region" description="Helical" evidence="1">
    <location>
        <begin position="203"/>
        <end position="233"/>
    </location>
</feature>
<comment type="caution">
    <text evidence="2">The sequence shown here is derived from an EMBL/GenBank/DDBJ whole genome shotgun (WGS) entry which is preliminary data.</text>
</comment>
<protein>
    <recommendedName>
        <fullName evidence="4">Cell wall biosynthesis protein</fullName>
    </recommendedName>
</protein>
<dbReference type="STRING" id="66851.MBORA_15290"/>
<feature type="transmembrane region" description="Helical" evidence="1">
    <location>
        <begin position="6"/>
        <end position="31"/>
    </location>
</feature>
<evidence type="ECO:0000313" key="2">
    <source>
        <dbReference type="EMBL" id="KZX11285.1"/>
    </source>
</evidence>
<evidence type="ECO:0000256" key="1">
    <source>
        <dbReference type="SAM" id="Phobius"/>
    </source>
</evidence>
<proteinExistence type="predicted"/>
<keyword evidence="1" id="KW-1133">Transmembrane helix</keyword>
<feature type="transmembrane region" description="Helical" evidence="1">
    <location>
        <begin position="172"/>
        <end position="191"/>
    </location>
</feature>
<keyword evidence="1" id="KW-0472">Membrane</keyword>